<protein>
    <submittedName>
        <fullName evidence="1">ATP synthase subunit beta, mitochondrial-like protein</fullName>
    </submittedName>
</protein>
<proteinExistence type="predicted"/>
<dbReference type="AlphaFoldDB" id="A0A0P6ILK9"/>
<reference evidence="1" key="1">
    <citation type="submission" date="2015-10" db="EMBL/GenBank/DDBJ databases">
        <title>EvidentialGene: Evidence-directed Construction of Complete mRNA Transcriptomes without Genomes.</title>
        <authorList>
            <person name="Gilbert D.G."/>
        </authorList>
    </citation>
    <scope>NUCLEOTIDE SEQUENCE</scope>
</reference>
<name>A0A0P6ILK9_9CRUS</name>
<organism evidence="1">
    <name type="scientific">Daphnia magna</name>
    <dbReference type="NCBI Taxonomy" id="35525"/>
    <lineage>
        <taxon>Eukaryota</taxon>
        <taxon>Metazoa</taxon>
        <taxon>Ecdysozoa</taxon>
        <taxon>Arthropoda</taxon>
        <taxon>Crustacea</taxon>
        <taxon>Branchiopoda</taxon>
        <taxon>Diplostraca</taxon>
        <taxon>Cladocera</taxon>
        <taxon>Anomopoda</taxon>
        <taxon>Daphniidae</taxon>
        <taxon>Daphnia</taxon>
    </lineage>
</organism>
<sequence>MKIVTLRSNHMGLGNVVNKFHNQDSFADTSTAEETNFASLGVGCEEVDDLDTINQDFLGNVHFNEFGSFSVNGSKLVGNNRAPFINRFTNNIHKAARQFRFQLGS</sequence>
<dbReference type="EMBL" id="GDIQ01019857">
    <property type="protein sequence ID" value="JAN74880.1"/>
    <property type="molecule type" value="Transcribed_RNA"/>
</dbReference>
<evidence type="ECO:0000313" key="1">
    <source>
        <dbReference type="EMBL" id="JAN74880.1"/>
    </source>
</evidence>
<accession>A0A0P6ILK9</accession>